<dbReference type="AlphaFoldDB" id="A0A6L2L0K7"/>
<protein>
    <recommendedName>
        <fullName evidence="3">Reverse transcriptase domain-containing protein</fullName>
    </recommendedName>
</protein>
<sequence>GKVHEKVLVREESSKPVTQYVKAVFLFEEEGEEVEKYDEVIDIKVVEQSEVLGDEGIEEEEEMDENELDKSRNDNPTRKIVEGLIDNHENNDVLRKRLGKMDTKTYESLPLRPLYDAILKEKLVKKKERDVLVELAGFVYPIDFVILDIEENEYMSLILGTPFLTMVMADIRCSDGSMTLRAGKFKIRCLHQSGGGLILYQDYLNLYAMTGQGCWFCVGVSSGGRGELVAVVVEW</sequence>
<gene>
    <name evidence="2" type="ORF">Tci_027391</name>
</gene>
<evidence type="ECO:0000313" key="2">
    <source>
        <dbReference type="EMBL" id="GEU55413.1"/>
    </source>
</evidence>
<accession>A0A6L2L0K7</accession>
<reference evidence="2" key="1">
    <citation type="journal article" date="2019" name="Sci. Rep.">
        <title>Draft genome of Tanacetum cinerariifolium, the natural source of mosquito coil.</title>
        <authorList>
            <person name="Yamashiro T."/>
            <person name="Shiraishi A."/>
            <person name="Satake H."/>
            <person name="Nakayama K."/>
        </authorList>
    </citation>
    <scope>NUCLEOTIDE SEQUENCE</scope>
</reference>
<dbReference type="InterPro" id="IPR021109">
    <property type="entry name" value="Peptidase_aspartic_dom_sf"/>
</dbReference>
<feature type="non-terminal residue" evidence="2">
    <location>
        <position position="1"/>
    </location>
</feature>
<dbReference type="PANTHER" id="PTHR33067:SF39">
    <property type="entry name" value="TRANSCRIPTION FACTOR INTERACTOR AND REGULATOR CCHC(ZN) FAMILY"/>
    <property type="match status" value="1"/>
</dbReference>
<proteinExistence type="predicted"/>
<organism evidence="2">
    <name type="scientific">Tanacetum cinerariifolium</name>
    <name type="common">Dalmatian daisy</name>
    <name type="synonym">Chrysanthemum cinerariifolium</name>
    <dbReference type="NCBI Taxonomy" id="118510"/>
    <lineage>
        <taxon>Eukaryota</taxon>
        <taxon>Viridiplantae</taxon>
        <taxon>Streptophyta</taxon>
        <taxon>Embryophyta</taxon>
        <taxon>Tracheophyta</taxon>
        <taxon>Spermatophyta</taxon>
        <taxon>Magnoliopsida</taxon>
        <taxon>eudicotyledons</taxon>
        <taxon>Gunneridae</taxon>
        <taxon>Pentapetalae</taxon>
        <taxon>asterids</taxon>
        <taxon>campanulids</taxon>
        <taxon>Asterales</taxon>
        <taxon>Asteraceae</taxon>
        <taxon>Asteroideae</taxon>
        <taxon>Anthemideae</taxon>
        <taxon>Anthemidinae</taxon>
        <taxon>Tanacetum</taxon>
    </lineage>
</organism>
<evidence type="ECO:0008006" key="3">
    <source>
        <dbReference type="Google" id="ProtNLM"/>
    </source>
</evidence>
<feature type="region of interest" description="Disordered" evidence="1">
    <location>
        <begin position="54"/>
        <end position="76"/>
    </location>
</feature>
<comment type="caution">
    <text evidence="2">The sequence shown here is derived from an EMBL/GenBank/DDBJ whole genome shotgun (WGS) entry which is preliminary data.</text>
</comment>
<name>A0A6L2L0K7_TANCI</name>
<evidence type="ECO:0000256" key="1">
    <source>
        <dbReference type="SAM" id="MobiDB-lite"/>
    </source>
</evidence>
<dbReference type="PANTHER" id="PTHR33067">
    <property type="entry name" value="RNA-DIRECTED DNA POLYMERASE-RELATED"/>
    <property type="match status" value="1"/>
</dbReference>
<dbReference type="Gene3D" id="2.40.70.10">
    <property type="entry name" value="Acid Proteases"/>
    <property type="match status" value="1"/>
</dbReference>
<dbReference type="EMBL" id="BKCJ010003491">
    <property type="protein sequence ID" value="GEU55413.1"/>
    <property type="molecule type" value="Genomic_DNA"/>
</dbReference>
<feature type="compositionally biased region" description="Acidic residues" evidence="1">
    <location>
        <begin position="54"/>
        <end position="67"/>
    </location>
</feature>